<proteinExistence type="predicted"/>
<sequence>MANITITVQSLLNTAVYNSYTIDNGQTVNQLKTAINTARGFDSTWYDIVLNESVVSGTDTLSSLGIVTGTRLRTHNKISRLATKELKQKAKLDLAALDRVAAGETRATYDLSELPTQYNDNTIVNNPNSGGLIEGRPWISTVSAFTFYESFGTTTALSTTQYVSGNKIYAYSSTYDVPGFQAARVVVNDIEVLLQGDTPLPYGRGHNLVVLNSYGDVVTAAAQYDTYINPANLTTLASALNAVATGNIVVLVVYDASALNAAVRSAINTGYGSTNSTTWTADRKSHIFIGIKA</sequence>
<organism evidence="2">
    <name type="scientific">uncultured Caudovirales phage</name>
    <dbReference type="NCBI Taxonomy" id="2100421"/>
    <lineage>
        <taxon>Viruses</taxon>
        <taxon>Duplodnaviria</taxon>
        <taxon>Heunggongvirae</taxon>
        <taxon>Uroviricota</taxon>
        <taxon>Caudoviricetes</taxon>
        <taxon>Peduoviridae</taxon>
        <taxon>Maltschvirus</taxon>
        <taxon>Maltschvirus maltsch</taxon>
    </lineage>
</organism>
<dbReference type="InterPro" id="IPR039477">
    <property type="entry name" value="ILEI/PANDER_dom"/>
</dbReference>
<dbReference type="EMBL" id="LR798243">
    <property type="protein sequence ID" value="CAB5214755.1"/>
    <property type="molecule type" value="Genomic_DNA"/>
</dbReference>
<reference evidence="2" key="1">
    <citation type="submission" date="2020-05" db="EMBL/GenBank/DDBJ databases">
        <authorList>
            <person name="Chiriac C."/>
            <person name="Salcher M."/>
            <person name="Ghai R."/>
            <person name="Kavagutti S V."/>
        </authorList>
    </citation>
    <scope>NUCLEOTIDE SEQUENCE</scope>
</reference>
<accession>A0A6J7WM86</accession>
<evidence type="ECO:0000313" key="2">
    <source>
        <dbReference type="EMBL" id="CAB5214755.1"/>
    </source>
</evidence>
<dbReference type="SUPFAM" id="SSF54236">
    <property type="entry name" value="Ubiquitin-like"/>
    <property type="match status" value="1"/>
</dbReference>
<evidence type="ECO:0000259" key="1">
    <source>
        <dbReference type="Pfam" id="PF15711"/>
    </source>
</evidence>
<protein>
    <submittedName>
        <fullName evidence="2">Interleukin-like EMT inducer</fullName>
    </submittedName>
</protein>
<dbReference type="PROSITE" id="PS52031">
    <property type="entry name" value="GG_LECTIN"/>
    <property type="match status" value="1"/>
</dbReference>
<gene>
    <name evidence="2" type="ORF">UFOVP190_254</name>
</gene>
<name>A0A6J7WM86_9CAUD</name>
<feature type="domain" description="ILEI/PANDER" evidence="1">
    <location>
        <begin position="204"/>
        <end position="292"/>
    </location>
</feature>
<dbReference type="Pfam" id="PF15711">
    <property type="entry name" value="ILEI"/>
    <property type="match status" value="1"/>
</dbReference>
<dbReference type="InterPro" id="IPR029071">
    <property type="entry name" value="Ubiquitin-like_domsf"/>
</dbReference>